<evidence type="ECO:0000256" key="6">
    <source>
        <dbReference type="ARBA" id="ARBA00022908"/>
    </source>
</evidence>
<sequence>MIAELMTKLLRKNQKFIWSEECQKSFEELKHRLTSAPVLILPSGEEGYTVYSDASRKGLGCVLMQGDREIKDEILDEAHNAPYAMHPGSTRMYGDLREHFWWKGMKRDAAEFVSKCLVCQQVKTEHQAPSGKLRLLPISEWKWQRVTMDFLMGLPKSGRKHNAIWVILDRLTKSAHFLAIKQTDSLHVLAKKYIDEIVRLHGIPDLIVSNRDPRFTSRFWGSLQEALGTKLNFSTAFHPQTDGQSERTIRTLEGMLRACVMDFKGAWDEHLPLVKFSYNNSYHSSIQMAPYEALYGRRCRTPICWDEEGERKLVGPELIQTTVDKVNLVKQRLKAAQDRMKSYVDAHRREMEFEVGEKVFLKTSPWKGVMRFGKKGKLSPSYVGPYEILERIGPLAYRLVLPPELPQIHDVIHVSMLRRYRSDPSHIIQTSEVQLRDDLSYEEPPVQILDTKDKVLRNKTVQLVKVLWRNHSVEEATWEPLEAIKEKYPHLFDDSGNNFEDEIFLRGGEMLGLKIFSN</sequence>
<dbReference type="Gene3D" id="3.30.420.10">
    <property type="entry name" value="Ribonuclease H-like superfamily/Ribonuclease H"/>
    <property type="match status" value="1"/>
</dbReference>
<keyword evidence="7" id="KW-0695">RNA-directed DNA polymerase</keyword>
<evidence type="ECO:0000256" key="4">
    <source>
        <dbReference type="ARBA" id="ARBA00022801"/>
    </source>
</evidence>
<dbReference type="Pfam" id="PF24626">
    <property type="entry name" value="SH3_Tf2-1"/>
    <property type="match status" value="1"/>
</dbReference>
<evidence type="ECO:0000256" key="9">
    <source>
        <dbReference type="ARBA" id="ARBA00023125"/>
    </source>
</evidence>
<dbReference type="InterPro" id="IPR036397">
    <property type="entry name" value="RNaseH_sf"/>
</dbReference>
<dbReference type="EMBL" id="JAIWQS010000008">
    <property type="protein sequence ID" value="KAJ8899529.1"/>
    <property type="molecule type" value="Genomic_DNA"/>
</dbReference>
<evidence type="ECO:0000313" key="12">
    <source>
        <dbReference type="EMBL" id="KAJ8899529.1"/>
    </source>
</evidence>
<dbReference type="InterPro" id="IPR043502">
    <property type="entry name" value="DNA/RNA_pol_sf"/>
</dbReference>
<evidence type="ECO:0000256" key="10">
    <source>
        <dbReference type="ARBA" id="ARBA00023172"/>
    </source>
</evidence>
<dbReference type="GO" id="GO:0006310">
    <property type="term" value="P:DNA recombination"/>
    <property type="evidence" value="ECO:0007669"/>
    <property type="project" value="UniProtKB-KW"/>
</dbReference>
<proteinExistence type="predicted"/>
<dbReference type="InterPro" id="IPR016197">
    <property type="entry name" value="Chromo-like_dom_sf"/>
</dbReference>
<dbReference type="AlphaFoldDB" id="A0AAV8UC00"/>
<dbReference type="PANTHER" id="PTHR37984:SF15">
    <property type="entry name" value="INTEGRASE CATALYTIC DOMAIN-CONTAINING PROTEIN"/>
    <property type="match status" value="1"/>
</dbReference>
<dbReference type="InterPro" id="IPR012337">
    <property type="entry name" value="RNaseH-like_sf"/>
</dbReference>
<keyword evidence="1" id="KW-0645">Protease</keyword>
<keyword evidence="13" id="KW-1185">Reference proteome</keyword>
<dbReference type="GO" id="GO:0003964">
    <property type="term" value="F:RNA-directed DNA polymerase activity"/>
    <property type="evidence" value="ECO:0007669"/>
    <property type="project" value="UniProtKB-KW"/>
</dbReference>
<keyword evidence="3" id="KW-0064">Aspartyl protease</keyword>
<evidence type="ECO:0000256" key="5">
    <source>
        <dbReference type="ARBA" id="ARBA00022842"/>
    </source>
</evidence>
<evidence type="ECO:0000259" key="11">
    <source>
        <dbReference type="PROSITE" id="PS50994"/>
    </source>
</evidence>
<evidence type="ECO:0000256" key="2">
    <source>
        <dbReference type="ARBA" id="ARBA00022723"/>
    </source>
</evidence>
<accession>A0AAV8UC00</accession>
<dbReference type="GO" id="GO:0046872">
    <property type="term" value="F:metal ion binding"/>
    <property type="evidence" value="ECO:0007669"/>
    <property type="project" value="UniProtKB-KW"/>
</dbReference>
<protein>
    <recommendedName>
        <fullName evidence="11">Integrase catalytic domain-containing protein</fullName>
    </recommendedName>
</protein>
<name>A0AAV8UC00_9ROSI</name>
<evidence type="ECO:0000256" key="7">
    <source>
        <dbReference type="ARBA" id="ARBA00022918"/>
    </source>
</evidence>
<evidence type="ECO:0000313" key="13">
    <source>
        <dbReference type="Proteomes" id="UP001159364"/>
    </source>
</evidence>
<dbReference type="InterPro" id="IPR001584">
    <property type="entry name" value="Integrase_cat-core"/>
</dbReference>
<keyword evidence="8" id="KW-0239">DNA-directed DNA polymerase</keyword>
<keyword evidence="5" id="KW-0460">Magnesium</keyword>
<gene>
    <name evidence="12" type="ORF">K2173_018503</name>
</gene>
<keyword evidence="9" id="KW-0238">DNA-binding</keyword>
<reference evidence="12 13" key="1">
    <citation type="submission" date="2021-09" db="EMBL/GenBank/DDBJ databases">
        <title>Genomic insights and catalytic innovation underlie evolution of tropane alkaloids biosynthesis.</title>
        <authorList>
            <person name="Wang Y.-J."/>
            <person name="Tian T."/>
            <person name="Huang J.-P."/>
            <person name="Huang S.-X."/>
        </authorList>
    </citation>
    <scope>NUCLEOTIDE SEQUENCE [LARGE SCALE GENOMIC DNA]</scope>
    <source>
        <strain evidence="12">KIB-2018</strain>
        <tissue evidence="12">Leaf</tissue>
    </source>
</reference>
<dbReference type="GO" id="GO:0004190">
    <property type="term" value="F:aspartic-type endopeptidase activity"/>
    <property type="evidence" value="ECO:0007669"/>
    <property type="project" value="UniProtKB-KW"/>
</dbReference>
<keyword evidence="2" id="KW-0479">Metal-binding</keyword>
<evidence type="ECO:0000256" key="3">
    <source>
        <dbReference type="ARBA" id="ARBA00022750"/>
    </source>
</evidence>
<dbReference type="GO" id="GO:0006508">
    <property type="term" value="P:proteolysis"/>
    <property type="evidence" value="ECO:0007669"/>
    <property type="project" value="UniProtKB-KW"/>
</dbReference>
<dbReference type="GO" id="GO:0003677">
    <property type="term" value="F:DNA binding"/>
    <property type="evidence" value="ECO:0007669"/>
    <property type="project" value="UniProtKB-KW"/>
</dbReference>
<keyword evidence="4" id="KW-0378">Hydrolase</keyword>
<dbReference type="Proteomes" id="UP001159364">
    <property type="component" value="Linkage Group LG08"/>
</dbReference>
<evidence type="ECO:0000256" key="1">
    <source>
        <dbReference type="ARBA" id="ARBA00022670"/>
    </source>
</evidence>
<keyword evidence="6" id="KW-0229">DNA integration</keyword>
<keyword evidence="10" id="KW-0233">DNA recombination</keyword>
<dbReference type="PROSITE" id="PS50994">
    <property type="entry name" value="INTEGRASE"/>
    <property type="match status" value="1"/>
</dbReference>
<dbReference type="InterPro" id="IPR041588">
    <property type="entry name" value="Integrase_H2C2"/>
</dbReference>
<dbReference type="InterPro" id="IPR056924">
    <property type="entry name" value="SH3_Tf2-1"/>
</dbReference>
<dbReference type="Gene3D" id="1.10.340.70">
    <property type="match status" value="1"/>
</dbReference>
<keyword evidence="8" id="KW-0808">Transferase</keyword>
<dbReference type="SUPFAM" id="SSF56672">
    <property type="entry name" value="DNA/RNA polymerases"/>
    <property type="match status" value="1"/>
</dbReference>
<feature type="domain" description="Integrase catalytic" evidence="11">
    <location>
        <begin position="133"/>
        <end position="298"/>
    </location>
</feature>
<keyword evidence="8" id="KW-0548">Nucleotidyltransferase</keyword>
<evidence type="ECO:0000256" key="8">
    <source>
        <dbReference type="ARBA" id="ARBA00022932"/>
    </source>
</evidence>
<comment type="caution">
    <text evidence="12">The sequence shown here is derived from an EMBL/GenBank/DDBJ whole genome shotgun (WGS) entry which is preliminary data.</text>
</comment>
<dbReference type="GO" id="GO:0015074">
    <property type="term" value="P:DNA integration"/>
    <property type="evidence" value="ECO:0007669"/>
    <property type="project" value="UniProtKB-KW"/>
</dbReference>
<dbReference type="SUPFAM" id="SSF54160">
    <property type="entry name" value="Chromo domain-like"/>
    <property type="match status" value="1"/>
</dbReference>
<organism evidence="12 13">
    <name type="scientific">Erythroxylum novogranatense</name>
    <dbReference type="NCBI Taxonomy" id="1862640"/>
    <lineage>
        <taxon>Eukaryota</taxon>
        <taxon>Viridiplantae</taxon>
        <taxon>Streptophyta</taxon>
        <taxon>Embryophyta</taxon>
        <taxon>Tracheophyta</taxon>
        <taxon>Spermatophyta</taxon>
        <taxon>Magnoliopsida</taxon>
        <taxon>eudicotyledons</taxon>
        <taxon>Gunneridae</taxon>
        <taxon>Pentapetalae</taxon>
        <taxon>rosids</taxon>
        <taxon>fabids</taxon>
        <taxon>Malpighiales</taxon>
        <taxon>Erythroxylaceae</taxon>
        <taxon>Erythroxylum</taxon>
    </lineage>
</organism>
<dbReference type="PANTHER" id="PTHR37984">
    <property type="entry name" value="PROTEIN CBG26694"/>
    <property type="match status" value="1"/>
</dbReference>
<dbReference type="SUPFAM" id="SSF53098">
    <property type="entry name" value="Ribonuclease H-like"/>
    <property type="match status" value="1"/>
</dbReference>
<dbReference type="GO" id="GO:0003887">
    <property type="term" value="F:DNA-directed DNA polymerase activity"/>
    <property type="evidence" value="ECO:0007669"/>
    <property type="project" value="UniProtKB-KW"/>
</dbReference>
<dbReference type="Pfam" id="PF17921">
    <property type="entry name" value="Integrase_H2C2"/>
    <property type="match status" value="1"/>
</dbReference>
<dbReference type="InterPro" id="IPR050951">
    <property type="entry name" value="Retrovirus_Pol_polyprotein"/>
</dbReference>